<dbReference type="GO" id="GO:0009166">
    <property type="term" value="P:nucleotide catabolic process"/>
    <property type="evidence" value="ECO:0007669"/>
    <property type="project" value="InterPro"/>
</dbReference>
<dbReference type="Pfam" id="PF02872">
    <property type="entry name" value="5_nucleotid_C"/>
    <property type="match status" value="1"/>
</dbReference>
<dbReference type="Proteomes" id="UP000282985">
    <property type="component" value="Unassembled WGS sequence"/>
</dbReference>
<accession>A0A434AFC3</accession>
<dbReference type="AlphaFoldDB" id="A0A434AFC3"/>
<dbReference type="Gene3D" id="3.90.780.10">
    <property type="entry name" value="5'-Nucleotidase, C-terminal domain"/>
    <property type="match status" value="1"/>
</dbReference>
<dbReference type="RefSeq" id="WP_127344811.1">
    <property type="nucleotide sequence ID" value="NZ_RJJX01000029.1"/>
</dbReference>
<dbReference type="InterPro" id="IPR036907">
    <property type="entry name" value="5'-Nucleotdase_C_sf"/>
</dbReference>
<dbReference type="PROSITE" id="PS51257">
    <property type="entry name" value="PROKAR_LIPOPROTEIN"/>
    <property type="match status" value="1"/>
</dbReference>
<gene>
    <name evidence="3" type="ORF">DLK05_15170</name>
</gene>
<feature type="chain" id="PRO_5019133717" description="5'-Nucleotidase C-terminal domain-containing protein" evidence="1">
    <location>
        <begin position="23"/>
        <end position="260"/>
    </location>
</feature>
<evidence type="ECO:0000313" key="3">
    <source>
        <dbReference type="EMBL" id="RUT73069.1"/>
    </source>
</evidence>
<dbReference type="SUPFAM" id="SSF55816">
    <property type="entry name" value="5'-nucleotidase (syn. UDP-sugar hydrolase), C-terminal domain"/>
    <property type="match status" value="1"/>
</dbReference>
<proteinExistence type="predicted"/>
<sequence length="260" mass="29233">MKRKFDFAIRFLLILFLFSACSGTNNSNKLEYKAHYAVDSLWDQASQSDTAFQHVIANYKVQLDDQMNKVLGICDKDMIARKPESDLSNFVADAMLEIGKTYCEENHLSHSVDIAVMNQGGIRTALAKGKITTGRIFEMLPFKNKLVIVSMDGKQLKGLLDQIASFGGEGIGGMKMGMKEKKAVEISIDGKPLQEDHIYYVISIDYLVNGGGGLTAFANRKTFRHLHQKLRNEIITYLLHKQEIGEHITAKLDGRLYHVE</sequence>
<dbReference type="PANTHER" id="PTHR11575">
    <property type="entry name" value="5'-NUCLEOTIDASE-RELATED"/>
    <property type="match status" value="1"/>
</dbReference>
<dbReference type="PRINTS" id="PR01607">
    <property type="entry name" value="APYRASEFAMLY"/>
</dbReference>
<keyword evidence="4" id="KW-1185">Reference proteome</keyword>
<dbReference type="GO" id="GO:0030288">
    <property type="term" value="C:outer membrane-bounded periplasmic space"/>
    <property type="evidence" value="ECO:0007669"/>
    <property type="project" value="TreeGrafter"/>
</dbReference>
<keyword evidence="1" id="KW-0732">Signal</keyword>
<feature type="domain" description="5'-Nucleotidase C-terminal" evidence="2">
    <location>
        <begin position="80"/>
        <end position="218"/>
    </location>
</feature>
<name>A0A434AFC3_9BACT</name>
<organism evidence="3 4">
    <name type="scientific">Ancylomarina longa</name>
    <dbReference type="NCBI Taxonomy" id="2487017"/>
    <lineage>
        <taxon>Bacteria</taxon>
        <taxon>Pseudomonadati</taxon>
        <taxon>Bacteroidota</taxon>
        <taxon>Bacteroidia</taxon>
        <taxon>Marinilabiliales</taxon>
        <taxon>Marinifilaceae</taxon>
        <taxon>Ancylomarina</taxon>
    </lineage>
</organism>
<dbReference type="InterPro" id="IPR008334">
    <property type="entry name" value="5'-Nucleotdase_C"/>
</dbReference>
<dbReference type="EMBL" id="RJJX01000029">
    <property type="protein sequence ID" value="RUT73069.1"/>
    <property type="molecule type" value="Genomic_DNA"/>
</dbReference>
<evidence type="ECO:0000256" key="1">
    <source>
        <dbReference type="SAM" id="SignalP"/>
    </source>
</evidence>
<dbReference type="PANTHER" id="PTHR11575:SF24">
    <property type="entry name" value="5'-NUCLEOTIDASE"/>
    <property type="match status" value="1"/>
</dbReference>
<protein>
    <recommendedName>
        <fullName evidence="2">5'-Nucleotidase C-terminal domain-containing protein</fullName>
    </recommendedName>
</protein>
<dbReference type="InterPro" id="IPR006179">
    <property type="entry name" value="5_nucleotidase/apyrase"/>
</dbReference>
<evidence type="ECO:0000313" key="4">
    <source>
        <dbReference type="Proteomes" id="UP000282985"/>
    </source>
</evidence>
<evidence type="ECO:0000259" key="2">
    <source>
        <dbReference type="Pfam" id="PF02872"/>
    </source>
</evidence>
<feature type="signal peptide" evidence="1">
    <location>
        <begin position="1"/>
        <end position="22"/>
    </location>
</feature>
<reference evidence="3 4" key="1">
    <citation type="submission" date="2018-11" db="EMBL/GenBank/DDBJ databases">
        <title>Parancylomarina longa gen. nov., sp. nov., isolated from sediments of southern Okinawa.</title>
        <authorList>
            <person name="Fu T."/>
        </authorList>
    </citation>
    <scope>NUCLEOTIDE SEQUENCE [LARGE SCALE GENOMIC DNA]</scope>
    <source>
        <strain evidence="3 4">T3-2 S1-C</strain>
    </source>
</reference>
<dbReference type="OrthoDB" id="4762412at2"/>
<comment type="caution">
    <text evidence="3">The sequence shown here is derived from an EMBL/GenBank/DDBJ whole genome shotgun (WGS) entry which is preliminary data.</text>
</comment>
<dbReference type="GO" id="GO:0016787">
    <property type="term" value="F:hydrolase activity"/>
    <property type="evidence" value="ECO:0007669"/>
    <property type="project" value="InterPro"/>
</dbReference>